<dbReference type="AlphaFoldDB" id="A0A2T3IXY9"/>
<dbReference type="InterPro" id="IPR032640">
    <property type="entry name" value="AMPK1_CBM"/>
</dbReference>
<evidence type="ECO:0000313" key="4">
    <source>
        <dbReference type="EMBL" id="PSU33404.1"/>
    </source>
</evidence>
<dbReference type="Proteomes" id="UP000241222">
    <property type="component" value="Unassembled WGS sequence"/>
</dbReference>
<protein>
    <submittedName>
        <fullName evidence="4">1,4-alpha-glucan branching protein</fullName>
    </submittedName>
</protein>
<keyword evidence="5" id="KW-1185">Reference proteome</keyword>
<organism evidence="4 5">
    <name type="scientific">Photobacterium lutimaris</name>
    <dbReference type="NCBI Taxonomy" id="388278"/>
    <lineage>
        <taxon>Bacteria</taxon>
        <taxon>Pseudomonadati</taxon>
        <taxon>Pseudomonadota</taxon>
        <taxon>Gammaproteobacteria</taxon>
        <taxon>Vibrionales</taxon>
        <taxon>Vibrionaceae</taxon>
        <taxon>Photobacterium</taxon>
    </lineage>
</organism>
<feature type="region of interest" description="Disordered" evidence="2">
    <location>
        <begin position="76"/>
        <end position="101"/>
    </location>
</feature>
<dbReference type="PANTHER" id="PTHR10343:SF84">
    <property type="entry name" value="5'-AMP-ACTIVATED PROTEIN KINASE SUBUNIT BETA-1"/>
    <property type="match status" value="1"/>
</dbReference>
<evidence type="ECO:0000256" key="1">
    <source>
        <dbReference type="ARBA" id="ARBA00010926"/>
    </source>
</evidence>
<sequence length="101" mass="11719">MIKKRFFKTKDEVEVTFEWPKGESTIETVAVSGDFTHWQATPLKLNKKKIFSLKLRLPKDSQYQFRYLINGSEWENDPSADDYVQNSFGSDNGLLSTHSNL</sequence>
<comment type="similarity">
    <text evidence="1">Belongs to the 5'-AMP-activated protein kinase beta subunit family.</text>
</comment>
<dbReference type="Pfam" id="PF16561">
    <property type="entry name" value="AMPK1_CBM"/>
    <property type="match status" value="1"/>
</dbReference>
<comment type="caution">
    <text evidence="4">The sequence shown here is derived from an EMBL/GenBank/DDBJ whole genome shotgun (WGS) entry which is preliminary data.</text>
</comment>
<dbReference type="RefSeq" id="WP_107349612.1">
    <property type="nucleotide sequence ID" value="NZ_PYMH01000006.1"/>
</dbReference>
<evidence type="ECO:0000313" key="5">
    <source>
        <dbReference type="Proteomes" id="UP000241222"/>
    </source>
</evidence>
<gene>
    <name evidence="4" type="ORF">C9I99_14585</name>
</gene>
<reference evidence="4 5" key="1">
    <citation type="submission" date="2018-03" db="EMBL/GenBank/DDBJ databases">
        <title>Whole genome sequencing of Histamine producing bacteria.</title>
        <authorList>
            <person name="Butler K."/>
        </authorList>
    </citation>
    <scope>NUCLEOTIDE SEQUENCE [LARGE SCALE GENOMIC DNA]</scope>
    <source>
        <strain evidence="4 5">JCM 13586</strain>
    </source>
</reference>
<feature type="domain" description="AMP-activated protein kinase glycogen-binding" evidence="3">
    <location>
        <begin position="14"/>
        <end position="97"/>
    </location>
</feature>
<dbReference type="SUPFAM" id="SSF81296">
    <property type="entry name" value="E set domains"/>
    <property type="match status" value="1"/>
</dbReference>
<evidence type="ECO:0000259" key="3">
    <source>
        <dbReference type="Pfam" id="PF16561"/>
    </source>
</evidence>
<feature type="compositionally biased region" description="Polar residues" evidence="2">
    <location>
        <begin position="84"/>
        <end position="101"/>
    </location>
</feature>
<dbReference type="InterPro" id="IPR013783">
    <property type="entry name" value="Ig-like_fold"/>
</dbReference>
<dbReference type="PANTHER" id="PTHR10343">
    <property type="entry name" value="5'-AMP-ACTIVATED PROTEIN KINASE , BETA SUBUNIT"/>
    <property type="match status" value="1"/>
</dbReference>
<dbReference type="InterPro" id="IPR014756">
    <property type="entry name" value="Ig_E-set"/>
</dbReference>
<dbReference type="EMBL" id="PYMH01000006">
    <property type="protein sequence ID" value="PSU33404.1"/>
    <property type="molecule type" value="Genomic_DNA"/>
</dbReference>
<evidence type="ECO:0000256" key="2">
    <source>
        <dbReference type="SAM" id="MobiDB-lite"/>
    </source>
</evidence>
<proteinExistence type="inferred from homology"/>
<name>A0A2T3IXY9_9GAMM</name>
<dbReference type="InterPro" id="IPR050827">
    <property type="entry name" value="CRP1_MDG1_kinase"/>
</dbReference>
<dbReference type="Gene3D" id="2.60.40.10">
    <property type="entry name" value="Immunoglobulins"/>
    <property type="match status" value="1"/>
</dbReference>
<dbReference type="CDD" id="cd07184">
    <property type="entry name" value="E_set_Isoamylase_like_N"/>
    <property type="match status" value="1"/>
</dbReference>
<accession>A0A2T3IXY9</accession>
<dbReference type="OrthoDB" id="5451596at2"/>